<gene>
    <name evidence="2" type="ORF">pVPH1_0045</name>
</gene>
<evidence type="ECO:0000313" key="2">
    <source>
        <dbReference type="EMBL" id="AJP18217.1"/>
    </source>
</evidence>
<dbReference type="EMBL" id="KP688397">
    <property type="protein sequence ID" value="AJP18217.1"/>
    <property type="molecule type" value="Genomic_DNA"/>
</dbReference>
<protein>
    <submittedName>
        <fullName evidence="2">Uncharacterized protein</fullName>
    </submittedName>
</protein>
<keyword evidence="1" id="KW-1133">Transmembrane helix</keyword>
<feature type="transmembrane region" description="Helical" evidence="1">
    <location>
        <begin position="53"/>
        <end position="70"/>
    </location>
</feature>
<keyword evidence="1" id="KW-0472">Membrane</keyword>
<dbReference type="AlphaFoldDB" id="A0A0C5GRX5"/>
<accession>A0A0C5GRX5</accession>
<reference evidence="2" key="1">
    <citation type="journal article" date="2015" name="Antimicrob. Agents Chemother.">
        <title>Complete nucleotide sequence of a conjugative plasmid carrying bla(PER-1).</title>
        <authorList>
            <person name="Li R."/>
            <person name="Wong M.H."/>
            <person name="Zhou Y."/>
            <person name="Chan E.W."/>
            <person name="Chen S."/>
        </authorList>
    </citation>
    <scope>NUCLEOTIDE SEQUENCE</scope>
    <source>
        <strain evidence="2">V36</strain>
        <plasmid evidence="2">pVPH1</plasmid>
    </source>
</reference>
<sequence>MRRKRSNWVSVSHLSAYAADPSKFCQHRGQAYNSEAANAGLKAHAQAGSGNSLLPWLVIIVVAILVAINWDLL</sequence>
<organism evidence="2">
    <name type="scientific">Vibrio parahaemolyticus</name>
    <dbReference type="NCBI Taxonomy" id="670"/>
    <lineage>
        <taxon>Bacteria</taxon>
        <taxon>Pseudomonadati</taxon>
        <taxon>Pseudomonadota</taxon>
        <taxon>Gammaproteobacteria</taxon>
        <taxon>Vibrionales</taxon>
        <taxon>Vibrionaceae</taxon>
        <taxon>Vibrio</taxon>
    </lineage>
</organism>
<keyword evidence="2" id="KW-0614">Plasmid</keyword>
<keyword evidence="1" id="KW-0812">Transmembrane</keyword>
<dbReference type="RefSeq" id="WP_046224214.1">
    <property type="nucleotide sequence ID" value="NZ_OQ622008.1"/>
</dbReference>
<proteinExistence type="predicted"/>
<evidence type="ECO:0000256" key="1">
    <source>
        <dbReference type="SAM" id="Phobius"/>
    </source>
</evidence>
<name>A0A0C5GRX5_VIBPH</name>
<geneLocation type="plasmid" evidence="2">
    <name>pVPH1</name>
</geneLocation>